<dbReference type="Pfam" id="PF19283">
    <property type="entry name" value="APEH_N"/>
    <property type="match status" value="1"/>
</dbReference>
<evidence type="ECO:0000256" key="1">
    <source>
        <dbReference type="ARBA" id="ARBA00000721"/>
    </source>
</evidence>
<dbReference type="OMA" id="WNKDSTH"/>
<feature type="domain" description="Acylamino-acid-releasing enzyme N-terminal" evidence="9">
    <location>
        <begin position="60"/>
        <end position="449"/>
    </location>
</feature>
<keyword evidence="6" id="KW-0963">Cytoplasm</keyword>
<sequence>MIQNQKKRKKILEKLSIIPQIKEAKLNNENLLSKKIHFENKENSNFDLSILVSINFISRNITEGSYFTFTKHHIISGNTSFAFPFPFEQFPKNEKIILKTTSNDGKFSAYFLQSKDGKYSIQIWNQHQMIHTNQVPKDLHGVVYTDDYFQCFKFSPDAKKLVYTAEAKNDEMKKSFWENDCAKTPVNDWGEDFQGKTSPCLFVYDIQENKILDIFGNLKKFEDQNNSNKSITTNKNFQVNQTNTSFGSAIWLDNDIIICCGYENEPFRLGMRFCYNRKCGIYKIQMDPNQEISEIELLTPNFFNAVSPRLNQQKTKIAFISNPNTFGTHNFAKQLCVYDLETKQTDILIDIPFKKSTDFISEDEFPGLFTNFLPQNCWISDDKKILINTTWGSSMKIIAVETQKKDYSKPEFNIISPQKDSSSWFLLDSNEKGILIYNTNPIHPFSVYFVNYQYIFKGNLKNWILVEDSSNFGNEEIKSNFENEKTKSNFGWNVFSIRPKEKENHFYESVFIFNKKEIPKRPLLVSLHGGPHSCYITEYSLFNNYFLSIGFNILCVNYRGSLGFHPEIMKSLLSKIGKQDSEDVKNAIDDLKQRKLILNESPIFIEGISFGGFITSHSVSRFPGFYKAAMVRNPVINIAAMSSNSDVPDWCLVESGLDSSHLYSYSLHDILTMSQFSPVNFVPQISSPVLVVLGCLDSRCKNSDGLQLYSSLKAYNLKTDLILYQDANHLLANLSVELDLLIRSSDWFLGYLQEN</sequence>
<evidence type="ECO:0000256" key="4">
    <source>
        <dbReference type="ARBA" id="ARBA00011881"/>
    </source>
</evidence>
<protein>
    <recommendedName>
        <fullName evidence="5">acylaminoacyl-peptidase</fullName>
        <ecNumber evidence="5">3.4.19.1</ecNumber>
    </recommendedName>
</protein>
<organism evidence="10 11">
    <name type="scientific">Anaeramoeba ignava</name>
    <name type="common">Anaerobic marine amoeba</name>
    <dbReference type="NCBI Taxonomy" id="1746090"/>
    <lineage>
        <taxon>Eukaryota</taxon>
        <taxon>Metamonada</taxon>
        <taxon>Anaeramoebidae</taxon>
        <taxon>Anaeramoeba</taxon>
    </lineage>
</organism>
<evidence type="ECO:0000256" key="2">
    <source>
        <dbReference type="ARBA" id="ARBA00004496"/>
    </source>
</evidence>
<accession>A0A9Q0LUG4</accession>
<evidence type="ECO:0000256" key="3">
    <source>
        <dbReference type="ARBA" id="ARBA00010040"/>
    </source>
</evidence>
<evidence type="ECO:0000256" key="5">
    <source>
        <dbReference type="ARBA" id="ARBA00012917"/>
    </source>
</evidence>
<evidence type="ECO:0000259" key="9">
    <source>
        <dbReference type="Pfam" id="PF19283"/>
    </source>
</evidence>
<dbReference type="GO" id="GO:0008242">
    <property type="term" value="F:omega peptidase activity"/>
    <property type="evidence" value="ECO:0007669"/>
    <property type="project" value="UniProtKB-EC"/>
</dbReference>
<evidence type="ECO:0000313" key="11">
    <source>
        <dbReference type="Proteomes" id="UP001149090"/>
    </source>
</evidence>
<name>A0A9Q0LUG4_ANAIG</name>
<evidence type="ECO:0000256" key="7">
    <source>
        <dbReference type="ARBA" id="ARBA00022801"/>
    </source>
</evidence>
<dbReference type="GO" id="GO:0005737">
    <property type="term" value="C:cytoplasm"/>
    <property type="evidence" value="ECO:0007669"/>
    <property type="project" value="UniProtKB-SubCell"/>
</dbReference>
<dbReference type="EC" id="3.4.19.1" evidence="5"/>
<evidence type="ECO:0000256" key="6">
    <source>
        <dbReference type="ARBA" id="ARBA00022490"/>
    </source>
</evidence>
<keyword evidence="11" id="KW-1185">Reference proteome</keyword>
<dbReference type="PANTHER" id="PTHR42776">
    <property type="entry name" value="SERINE PEPTIDASE S9 FAMILY MEMBER"/>
    <property type="match status" value="1"/>
</dbReference>
<dbReference type="GO" id="GO:0004252">
    <property type="term" value="F:serine-type endopeptidase activity"/>
    <property type="evidence" value="ECO:0007669"/>
    <property type="project" value="TreeGrafter"/>
</dbReference>
<feature type="domain" description="Peptidase S9 prolyl oligopeptidase catalytic" evidence="8">
    <location>
        <begin position="540"/>
        <end position="753"/>
    </location>
</feature>
<dbReference type="InterPro" id="IPR029058">
    <property type="entry name" value="AB_hydrolase_fold"/>
</dbReference>
<keyword evidence="7" id="KW-0378">Hydrolase</keyword>
<gene>
    <name evidence="10" type="ORF">M0811_05762</name>
</gene>
<dbReference type="SUPFAM" id="SSF82171">
    <property type="entry name" value="DPP6 N-terminal domain-like"/>
    <property type="match status" value="1"/>
</dbReference>
<dbReference type="InterPro" id="IPR045550">
    <property type="entry name" value="AARE_N"/>
</dbReference>
<dbReference type="GO" id="GO:0006508">
    <property type="term" value="P:proteolysis"/>
    <property type="evidence" value="ECO:0007669"/>
    <property type="project" value="InterPro"/>
</dbReference>
<proteinExistence type="inferred from homology"/>
<evidence type="ECO:0000313" key="10">
    <source>
        <dbReference type="EMBL" id="KAJ5077663.1"/>
    </source>
</evidence>
<comment type="caution">
    <text evidence="10">The sequence shown here is derived from an EMBL/GenBank/DDBJ whole genome shotgun (WGS) entry which is preliminary data.</text>
</comment>
<reference evidence="10" key="1">
    <citation type="submission" date="2022-10" db="EMBL/GenBank/DDBJ databases">
        <title>Novel sulphate-reducing endosymbionts in the free-living metamonad Anaeramoeba.</title>
        <authorList>
            <person name="Jerlstrom-Hultqvist J."/>
            <person name="Cepicka I."/>
            <person name="Gallot-Lavallee L."/>
            <person name="Salas-Leiva D."/>
            <person name="Curtis B.A."/>
            <person name="Zahonova K."/>
            <person name="Pipaliya S."/>
            <person name="Dacks J."/>
            <person name="Roger A.J."/>
        </authorList>
    </citation>
    <scope>NUCLEOTIDE SEQUENCE</scope>
    <source>
        <strain evidence="10">BMAN</strain>
    </source>
</reference>
<comment type="subunit">
    <text evidence="4">Homotetramer.</text>
</comment>
<dbReference type="SUPFAM" id="SSF53474">
    <property type="entry name" value="alpha/beta-Hydrolases"/>
    <property type="match status" value="1"/>
</dbReference>
<dbReference type="OrthoDB" id="416344at2759"/>
<comment type="subcellular location">
    <subcellularLocation>
        <location evidence="2">Cytoplasm</location>
    </subcellularLocation>
</comment>
<dbReference type="EMBL" id="JAPDFW010000057">
    <property type="protein sequence ID" value="KAJ5077663.1"/>
    <property type="molecule type" value="Genomic_DNA"/>
</dbReference>
<dbReference type="InterPro" id="IPR001375">
    <property type="entry name" value="Peptidase_S9_cat"/>
</dbReference>
<evidence type="ECO:0000259" key="8">
    <source>
        <dbReference type="Pfam" id="PF00326"/>
    </source>
</evidence>
<dbReference type="AlphaFoldDB" id="A0A9Q0LUG4"/>
<dbReference type="PANTHER" id="PTHR42776:SF4">
    <property type="entry name" value="ACYLAMINO-ACID-RELEASING ENZYME"/>
    <property type="match status" value="1"/>
</dbReference>
<comment type="catalytic activity">
    <reaction evidence="1">
        <text>Cleavage of an N-acetyl or N-formyl amino acid from the N-terminus of a polypeptide.</text>
        <dbReference type="EC" id="3.4.19.1"/>
    </reaction>
</comment>
<dbReference type="Pfam" id="PF00326">
    <property type="entry name" value="Peptidase_S9"/>
    <property type="match status" value="1"/>
</dbReference>
<comment type="similarity">
    <text evidence="3">Belongs to the peptidase S9C family.</text>
</comment>
<dbReference type="Gene3D" id="3.40.50.1820">
    <property type="entry name" value="alpha/beta hydrolase"/>
    <property type="match status" value="1"/>
</dbReference>
<dbReference type="Proteomes" id="UP001149090">
    <property type="component" value="Unassembled WGS sequence"/>
</dbReference>